<comment type="caution">
    <text evidence="1">The sequence shown here is derived from an EMBL/GenBank/DDBJ whole genome shotgun (WGS) entry which is preliminary data.</text>
</comment>
<dbReference type="STRING" id="152268.A6K24_22610"/>
<keyword evidence="2" id="KW-1185">Reference proteome</keyword>
<gene>
    <name evidence="1" type="ORF">A6K24_22610</name>
</gene>
<dbReference type="EMBL" id="LWSG01000015">
    <property type="protein sequence ID" value="OAS86118.1"/>
    <property type="molecule type" value="Genomic_DNA"/>
</dbReference>
<dbReference type="Proteomes" id="UP000078534">
    <property type="component" value="Unassembled WGS sequence"/>
</dbReference>
<sequence length="370" mass="43802">MLGLLKTFAPNPKEYPTVQESERIKLYEEINQSLNNLTPVFTTQTERNLIREIYKETEQHNVNNLTRTEAYLRFFSKHKEIHWSFLAHMVSRNGGYSMTDLKSSLVSHFFDNEKRQIMFDFLERANALIFYDAYPQLLLYEKSKNENRSYFHLLPAFHISKFMIPIWNYFLSSSNSSLLTLALITNEQNYVEKHLMSSQTTKNKIFHTLPYVLQEKMGLTHVIFPYKRYPFLRYYKLSGIEVHEFSSVSERIQIGKQLYSILFSKHQYNSIYSFANYFGHSGSRSDYWPHLYTKDNHHVHKIYSPSLPHAWNDVSHSFPTKQDWFTDIAQIKSFEIGITMNETDITKDVKRDLNMLLALGKLKLTKHKIG</sequence>
<dbReference type="AlphaFoldDB" id="A0A179SXX1"/>
<organism evidence="1 2">
    <name type="scientific">Metabacillus litoralis</name>
    <dbReference type="NCBI Taxonomy" id="152268"/>
    <lineage>
        <taxon>Bacteria</taxon>
        <taxon>Bacillati</taxon>
        <taxon>Bacillota</taxon>
        <taxon>Bacilli</taxon>
        <taxon>Bacillales</taxon>
        <taxon>Bacillaceae</taxon>
        <taxon>Metabacillus</taxon>
    </lineage>
</organism>
<accession>A0A179SXX1</accession>
<reference evidence="2" key="1">
    <citation type="submission" date="2016-04" db="EMBL/GenBank/DDBJ databases">
        <authorList>
            <person name="Lyu Z."/>
            <person name="Lyu W."/>
        </authorList>
    </citation>
    <scope>NUCLEOTIDE SEQUENCE [LARGE SCALE GENOMIC DNA]</scope>
    <source>
        <strain evidence="2">C44</strain>
    </source>
</reference>
<dbReference type="RefSeq" id="WP_066332715.1">
    <property type="nucleotide sequence ID" value="NZ_LWSG01000015.1"/>
</dbReference>
<evidence type="ECO:0000313" key="1">
    <source>
        <dbReference type="EMBL" id="OAS86118.1"/>
    </source>
</evidence>
<evidence type="ECO:0008006" key="3">
    <source>
        <dbReference type="Google" id="ProtNLM"/>
    </source>
</evidence>
<protein>
    <recommendedName>
        <fullName evidence="3">DUF2515 domain-containing protein</fullName>
    </recommendedName>
</protein>
<dbReference type="Pfam" id="PF10720">
    <property type="entry name" value="DUF2515"/>
    <property type="match status" value="1"/>
</dbReference>
<evidence type="ECO:0000313" key="2">
    <source>
        <dbReference type="Proteomes" id="UP000078534"/>
    </source>
</evidence>
<dbReference type="InterPro" id="IPR019658">
    <property type="entry name" value="DUF2515"/>
</dbReference>
<proteinExistence type="predicted"/>
<name>A0A179SXX1_9BACI</name>